<sequence>MTGEGYRTLLDCRRRSTALRARAFTYDQIADVLALDHPVSPLRLYRYAHGRTAADVVAAHNDLDPAGTAGLREARLYDYESWPATGRRPPARTLAILARLYQTTARHLLTEQAYATYRPRDRDLLDRADHRHLDTHHRPSHEAPALSGLPGVTPLPGMDRAAPPGLPQTPWGLVHPAPLQPTTTSDMTHLSPCNEALAPWPLASGPGERASMNPQPPTAPDPFPGSPGGPPARFASGPFAGASGGSLAGAADCTGLLRALTAEEADIKRRDLLFELALLLGGAPALPLLRHLPEGDRDRLATLARRHAAVDDNALELLERLTARLWGLDEELGPAKVLPVAEAKRALVDDLLRHATLTPALRTRLLRLYWSLSHLTGWSRFDLLDYDGATRRYTEGLAAAHELRNPALLAHLHGLLAHMAIYQKKPTVALDHAFAAEGWAKESGDHLQQSATAIQVARAIAIAKRDPRALRLLDRATDLADKSQGGSDLRHLFWLTPERVASYRTFCLIELKRPDLAISEAQRRLAAMGPDSVRERGILQLEYALALINQREIPEAAAMIGEATGIVTGHSSTRLAHSARQARNHLQPWQDNRHVRDLDEKLHILIIFSQQS</sequence>
<feature type="compositionally biased region" description="Pro residues" evidence="1">
    <location>
        <begin position="214"/>
        <end position="230"/>
    </location>
</feature>
<feature type="region of interest" description="Disordered" evidence="1">
    <location>
        <begin position="134"/>
        <end position="159"/>
    </location>
</feature>
<dbReference type="Proteomes" id="UP000576393">
    <property type="component" value="Unassembled WGS sequence"/>
</dbReference>
<feature type="region of interest" description="Disordered" evidence="1">
    <location>
        <begin position="198"/>
        <end position="238"/>
    </location>
</feature>
<protein>
    <submittedName>
        <fullName evidence="2">Uncharacterized protein</fullName>
    </submittedName>
</protein>
<accession>A0A852V4T6</accession>
<dbReference type="RefSeq" id="WP_179827028.1">
    <property type="nucleotide sequence ID" value="NZ_JACCCO010000003.1"/>
</dbReference>
<proteinExistence type="predicted"/>
<evidence type="ECO:0000313" key="3">
    <source>
        <dbReference type="Proteomes" id="UP000576393"/>
    </source>
</evidence>
<keyword evidence="3" id="KW-1185">Reference proteome</keyword>
<comment type="caution">
    <text evidence="2">The sequence shown here is derived from an EMBL/GenBank/DDBJ whole genome shotgun (WGS) entry which is preliminary data.</text>
</comment>
<dbReference type="AlphaFoldDB" id="A0A852V4T6"/>
<organism evidence="2 3">
    <name type="scientific">Streptosporangium sandarakinum</name>
    <dbReference type="NCBI Taxonomy" id="1260955"/>
    <lineage>
        <taxon>Bacteria</taxon>
        <taxon>Bacillati</taxon>
        <taxon>Actinomycetota</taxon>
        <taxon>Actinomycetes</taxon>
        <taxon>Streptosporangiales</taxon>
        <taxon>Streptosporangiaceae</taxon>
        <taxon>Streptosporangium</taxon>
    </lineage>
</organism>
<evidence type="ECO:0000313" key="2">
    <source>
        <dbReference type="EMBL" id="NYF43489.1"/>
    </source>
</evidence>
<dbReference type="EMBL" id="JACCCO010000003">
    <property type="protein sequence ID" value="NYF43489.1"/>
    <property type="molecule type" value="Genomic_DNA"/>
</dbReference>
<evidence type="ECO:0000256" key="1">
    <source>
        <dbReference type="SAM" id="MobiDB-lite"/>
    </source>
</evidence>
<reference evidence="2 3" key="1">
    <citation type="submission" date="2020-07" db="EMBL/GenBank/DDBJ databases">
        <title>Sequencing the genomes of 1000 actinobacteria strains.</title>
        <authorList>
            <person name="Klenk H.-P."/>
        </authorList>
    </citation>
    <scope>NUCLEOTIDE SEQUENCE [LARGE SCALE GENOMIC DNA]</scope>
    <source>
        <strain evidence="2 3">DSM 45763</strain>
    </source>
</reference>
<name>A0A852V4T6_9ACTN</name>
<gene>
    <name evidence="2" type="ORF">HDA43_005716</name>
</gene>